<feature type="domain" description="Ketopantoate reductase C-terminal" evidence="2">
    <location>
        <begin position="264"/>
        <end position="362"/>
    </location>
</feature>
<dbReference type="SUPFAM" id="SSF48179">
    <property type="entry name" value="6-phosphogluconate dehydrogenase C-terminal domain-like"/>
    <property type="match status" value="1"/>
</dbReference>
<comment type="caution">
    <text evidence="3">The sequence shown here is derived from an EMBL/GenBank/DDBJ whole genome shotgun (WGS) entry which is preliminary data.</text>
</comment>
<dbReference type="Pfam" id="PF08546">
    <property type="entry name" value="ApbA_C"/>
    <property type="match status" value="1"/>
</dbReference>
<proteinExistence type="predicted"/>
<sequence>MGAPTPRKDVLLIGFGAVGAVFSMILQNSSKVNVTVVARSNYDLVCNEGVNFKSLKFGEIQRWKPHRVVKSVAAAADRPYSHVFVATKCTPDVVKTSKILAPLISAPYAVRFPQPTYVLLQNGLNVEKDLYEALSAFAPSARIISTALYIMANLLGPNSVQHNDMDRVVMGVYRHKNMTTTLNTPEEQAALEELADIFVSGGGTAEIVPEIQRRKYAKNALNVTFSGVCSLTRSPFTAFFRPPPSDPSHTYTIYVHPSTAQQIEEYAIPVIKGVLDEMVILGHSLGFTPDSVDGIPATWASDALEMTRRGQSTPQAAHKPSAMLDIEHGDPIEVEVIWGEIVRLAKEQGVSIPRTETIYGLLLIIQNQILREREQRATTPKTEKTAIPAPSPVTPATSSFLDGVASISRLISSYFFASKH</sequence>
<dbReference type="Pfam" id="PF02558">
    <property type="entry name" value="ApbA"/>
    <property type="match status" value="1"/>
</dbReference>
<dbReference type="InterPro" id="IPR051402">
    <property type="entry name" value="KPR-Related"/>
</dbReference>
<feature type="domain" description="Ketopantoate reductase N-terminal" evidence="1">
    <location>
        <begin position="10"/>
        <end position="173"/>
    </location>
</feature>
<reference evidence="3 4" key="1">
    <citation type="journal article" date="2019" name="New Phytol.">
        <title>Comparative genomics reveals unique wood-decay strategies and fruiting body development in the Schizophyllaceae.</title>
        <authorList>
            <person name="Almasi E."/>
            <person name="Sahu N."/>
            <person name="Krizsan K."/>
            <person name="Balint B."/>
            <person name="Kovacs G.M."/>
            <person name="Kiss B."/>
            <person name="Cseklye J."/>
            <person name="Drula E."/>
            <person name="Henrissat B."/>
            <person name="Nagy I."/>
            <person name="Chovatia M."/>
            <person name="Adam C."/>
            <person name="LaButti K."/>
            <person name="Lipzen A."/>
            <person name="Riley R."/>
            <person name="Grigoriev I.V."/>
            <person name="Nagy L.G."/>
        </authorList>
    </citation>
    <scope>NUCLEOTIDE SEQUENCE [LARGE SCALE GENOMIC DNA]</scope>
    <source>
        <strain evidence="3 4">NL-1724</strain>
    </source>
</reference>
<keyword evidence="4" id="KW-1185">Reference proteome</keyword>
<dbReference type="Gene3D" id="1.10.1040.10">
    <property type="entry name" value="N-(1-d-carboxylethyl)-l-norvaline Dehydrogenase, domain 2"/>
    <property type="match status" value="1"/>
</dbReference>
<gene>
    <name evidence="3" type="ORF">BD626DRAFT_564860</name>
</gene>
<evidence type="ECO:0000313" key="4">
    <source>
        <dbReference type="Proteomes" id="UP000320762"/>
    </source>
</evidence>
<evidence type="ECO:0000259" key="2">
    <source>
        <dbReference type="Pfam" id="PF08546"/>
    </source>
</evidence>
<dbReference type="PANTHER" id="PTHR21708">
    <property type="entry name" value="PROBABLE 2-DEHYDROPANTOATE 2-REDUCTASE"/>
    <property type="match status" value="1"/>
</dbReference>
<dbReference type="PANTHER" id="PTHR21708:SF43">
    <property type="entry name" value="KETOPANTOATE REDUCTASE C-TERMINAL DOMAIN-CONTAINING PROTEIN"/>
    <property type="match status" value="1"/>
</dbReference>
<dbReference type="EMBL" id="VDMD01000002">
    <property type="protein sequence ID" value="TRM67984.1"/>
    <property type="molecule type" value="Genomic_DNA"/>
</dbReference>
<dbReference type="AlphaFoldDB" id="A0A550CT63"/>
<dbReference type="GO" id="GO:0005737">
    <property type="term" value="C:cytoplasm"/>
    <property type="evidence" value="ECO:0007669"/>
    <property type="project" value="TreeGrafter"/>
</dbReference>
<name>A0A550CT63_9AGAR</name>
<dbReference type="Proteomes" id="UP000320762">
    <property type="component" value="Unassembled WGS sequence"/>
</dbReference>
<protein>
    <submittedName>
        <fullName evidence="3">Ketopantoate reductase PanE/ApbA-domain-containing protein</fullName>
    </submittedName>
</protein>
<organism evidence="3 4">
    <name type="scientific">Schizophyllum amplum</name>
    <dbReference type="NCBI Taxonomy" id="97359"/>
    <lineage>
        <taxon>Eukaryota</taxon>
        <taxon>Fungi</taxon>
        <taxon>Dikarya</taxon>
        <taxon>Basidiomycota</taxon>
        <taxon>Agaricomycotina</taxon>
        <taxon>Agaricomycetes</taxon>
        <taxon>Agaricomycetidae</taxon>
        <taxon>Agaricales</taxon>
        <taxon>Schizophyllaceae</taxon>
        <taxon>Schizophyllum</taxon>
    </lineage>
</organism>
<dbReference type="InterPro" id="IPR013332">
    <property type="entry name" value="KPR_N"/>
</dbReference>
<accession>A0A550CT63</accession>
<dbReference type="InterPro" id="IPR008927">
    <property type="entry name" value="6-PGluconate_DH-like_C_sf"/>
</dbReference>
<evidence type="ECO:0000259" key="1">
    <source>
        <dbReference type="Pfam" id="PF02558"/>
    </source>
</evidence>
<dbReference type="InterPro" id="IPR013328">
    <property type="entry name" value="6PGD_dom2"/>
</dbReference>
<dbReference type="InterPro" id="IPR013752">
    <property type="entry name" value="KPA_reductase"/>
</dbReference>
<dbReference type="Gene3D" id="3.40.50.720">
    <property type="entry name" value="NAD(P)-binding Rossmann-like Domain"/>
    <property type="match status" value="1"/>
</dbReference>
<evidence type="ECO:0000313" key="3">
    <source>
        <dbReference type="EMBL" id="TRM67984.1"/>
    </source>
</evidence>
<dbReference type="OrthoDB" id="3609at2759"/>